<sequence length="196" mass="22342">MREVPQSQREDIGTGRLHGEALDLKRVIPRSSPQEAPPVVSMKTSKTKELSMGFNQEEETKAVLICKESQSDGGSDYYRDNRRQVIVCFLLVVSSSQHDVELHKTVGQYEFSMVSTPVSFQTLTRLEDRLKKFDSASEDSLLALKVLRRNETLTDEVINALETFICQVNYLRPTTREELPPCMFSKKQANGEELKR</sequence>
<dbReference type="Proteomes" id="UP000031443">
    <property type="component" value="Unassembled WGS sequence"/>
</dbReference>
<organism evidence="2 3">
    <name type="scientific">Chelonia mydas</name>
    <name type="common">Green sea-turtle</name>
    <name type="synonym">Chelonia agassizi</name>
    <dbReference type="NCBI Taxonomy" id="8469"/>
    <lineage>
        <taxon>Eukaryota</taxon>
        <taxon>Metazoa</taxon>
        <taxon>Chordata</taxon>
        <taxon>Craniata</taxon>
        <taxon>Vertebrata</taxon>
        <taxon>Euteleostomi</taxon>
        <taxon>Archelosauria</taxon>
        <taxon>Testudinata</taxon>
        <taxon>Testudines</taxon>
        <taxon>Cryptodira</taxon>
        <taxon>Durocryptodira</taxon>
        <taxon>Americhelydia</taxon>
        <taxon>Chelonioidea</taxon>
        <taxon>Cheloniidae</taxon>
        <taxon>Chelonia</taxon>
    </lineage>
</organism>
<accession>M7AV56</accession>
<keyword evidence="3" id="KW-1185">Reference proteome</keyword>
<feature type="region of interest" description="Disordered" evidence="1">
    <location>
        <begin position="23"/>
        <end position="46"/>
    </location>
</feature>
<proteinExistence type="predicted"/>
<gene>
    <name evidence="2" type="ORF">UY3_14246</name>
</gene>
<evidence type="ECO:0000256" key="1">
    <source>
        <dbReference type="SAM" id="MobiDB-lite"/>
    </source>
</evidence>
<dbReference type="EMBL" id="KB562011">
    <property type="protein sequence ID" value="EMP28619.1"/>
    <property type="molecule type" value="Genomic_DNA"/>
</dbReference>
<evidence type="ECO:0000313" key="2">
    <source>
        <dbReference type="EMBL" id="EMP28619.1"/>
    </source>
</evidence>
<evidence type="ECO:0000313" key="3">
    <source>
        <dbReference type="Proteomes" id="UP000031443"/>
    </source>
</evidence>
<dbReference type="AlphaFoldDB" id="M7AV56"/>
<protein>
    <submittedName>
        <fullName evidence="2">Uncharacterized protein</fullName>
    </submittedName>
</protein>
<reference evidence="3" key="1">
    <citation type="journal article" date="2013" name="Nat. Genet.">
        <title>The draft genomes of soft-shell turtle and green sea turtle yield insights into the development and evolution of the turtle-specific body plan.</title>
        <authorList>
            <person name="Wang Z."/>
            <person name="Pascual-Anaya J."/>
            <person name="Zadissa A."/>
            <person name="Li W."/>
            <person name="Niimura Y."/>
            <person name="Huang Z."/>
            <person name="Li C."/>
            <person name="White S."/>
            <person name="Xiong Z."/>
            <person name="Fang D."/>
            <person name="Wang B."/>
            <person name="Ming Y."/>
            <person name="Chen Y."/>
            <person name="Zheng Y."/>
            <person name="Kuraku S."/>
            <person name="Pignatelli M."/>
            <person name="Herrero J."/>
            <person name="Beal K."/>
            <person name="Nozawa M."/>
            <person name="Li Q."/>
            <person name="Wang J."/>
            <person name="Zhang H."/>
            <person name="Yu L."/>
            <person name="Shigenobu S."/>
            <person name="Wang J."/>
            <person name="Liu J."/>
            <person name="Flicek P."/>
            <person name="Searle S."/>
            <person name="Wang J."/>
            <person name="Kuratani S."/>
            <person name="Yin Y."/>
            <person name="Aken B."/>
            <person name="Zhang G."/>
            <person name="Irie N."/>
        </authorList>
    </citation>
    <scope>NUCLEOTIDE SEQUENCE [LARGE SCALE GENOMIC DNA]</scope>
</reference>
<name>M7AV56_CHEMY</name>